<organism evidence="6 7">
    <name type="scientific">Sphingomonas liriopis</name>
    <dbReference type="NCBI Taxonomy" id="2949094"/>
    <lineage>
        <taxon>Bacteria</taxon>
        <taxon>Pseudomonadati</taxon>
        <taxon>Pseudomonadota</taxon>
        <taxon>Alphaproteobacteria</taxon>
        <taxon>Sphingomonadales</taxon>
        <taxon>Sphingomonadaceae</taxon>
        <taxon>Sphingomonas</taxon>
    </lineage>
</organism>
<dbReference type="PANTHER" id="PTHR30346">
    <property type="entry name" value="TRANSCRIPTIONAL DUAL REGULATOR HCAR-RELATED"/>
    <property type="match status" value="1"/>
</dbReference>
<dbReference type="GO" id="GO:0032993">
    <property type="term" value="C:protein-DNA complex"/>
    <property type="evidence" value="ECO:0007669"/>
    <property type="project" value="TreeGrafter"/>
</dbReference>
<dbReference type="Gene3D" id="3.40.190.10">
    <property type="entry name" value="Periplasmic binding protein-like II"/>
    <property type="match status" value="2"/>
</dbReference>
<dbReference type="GO" id="GO:0003677">
    <property type="term" value="F:DNA binding"/>
    <property type="evidence" value="ECO:0007669"/>
    <property type="project" value="UniProtKB-KW"/>
</dbReference>
<dbReference type="Pfam" id="PF03466">
    <property type="entry name" value="LysR_substrate"/>
    <property type="match status" value="1"/>
</dbReference>
<dbReference type="PRINTS" id="PR00039">
    <property type="entry name" value="HTHLYSR"/>
</dbReference>
<feature type="domain" description="HTH lysR-type" evidence="5">
    <location>
        <begin position="2"/>
        <end position="59"/>
    </location>
</feature>
<evidence type="ECO:0000256" key="1">
    <source>
        <dbReference type="ARBA" id="ARBA00009437"/>
    </source>
</evidence>
<dbReference type="InterPro" id="IPR000847">
    <property type="entry name" value="LysR_HTH_N"/>
</dbReference>
<evidence type="ECO:0000256" key="4">
    <source>
        <dbReference type="ARBA" id="ARBA00023163"/>
    </source>
</evidence>
<gene>
    <name evidence="6" type="ORF">M9979_08780</name>
</gene>
<comment type="caution">
    <text evidence="6">The sequence shown here is derived from an EMBL/GenBank/DDBJ whole genome shotgun (WGS) entry which is preliminary data.</text>
</comment>
<comment type="similarity">
    <text evidence="1">Belongs to the LysR transcriptional regulatory family.</text>
</comment>
<dbReference type="InterPro" id="IPR005119">
    <property type="entry name" value="LysR_subst-bd"/>
</dbReference>
<dbReference type="InterPro" id="IPR036388">
    <property type="entry name" value="WH-like_DNA-bd_sf"/>
</dbReference>
<dbReference type="InterPro" id="IPR036390">
    <property type="entry name" value="WH_DNA-bd_sf"/>
</dbReference>
<keyword evidence="2" id="KW-0805">Transcription regulation</keyword>
<dbReference type="PROSITE" id="PS50931">
    <property type="entry name" value="HTH_LYSR"/>
    <property type="match status" value="1"/>
</dbReference>
<evidence type="ECO:0000259" key="5">
    <source>
        <dbReference type="PROSITE" id="PS50931"/>
    </source>
</evidence>
<protein>
    <submittedName>
        <fullName evidence="6">LysR family transcriptional regulator</fullName>
    </submittedName>
</protein>
<keyword evidence="3" id="KW-0238">DNA-binding</keyword>
<dbReference type="GO" id="GO:0003700">
    <property type="term" value="F:DNA-binding transcription factor activity"/>
    <property type="evidence" value="ECO:0007669"/>
    <property type="project" value="InterPro"/>
</dbReference>
<evidence type="ECO:0000256" key="2">
    <source>
        <dbReference type="ARBA" id="ARBA00023015"/>
    </source>
</evidence>
<dbReference type="SUPFAM" id="SSF46785">
    <property type="entry name" value="Winged helix' DNA-binding domain"/>
    <property type="match status" value="1"/>
</dbReference>
<dbReference type="FunFam" id="1.10.10.10:FF:000001">
    <property type="entry name" value="LysR family transcriptional regulator"/>
    <property type="match status" value="1"/>
</dbReference>
<dbReference type="Pfam" id="PF00126">
    <property type="entry name" value="HTH_1"/>
    <property type="match status" value="1"/>
</dbReference>
<dbReference type="CDD" id="cd05466">
    <property type="entry name" value="PBP2_LTTR_substrate"/>
    <property type="match status" value="1"/>
</dbReference>
<evidence type="ECO:0000256" key="3">
    <source>
        <dbReference type="ARBA" id="ARBA00023125"/>
    </source>
</evidence>
<dbReference type="SUPFAM" id="SSF53850">
    <property type="entry name" value="Periplasmic binding protein-like II"/>
    <property type="match status" value="1"/>
</dbReference>
<dbReference type="Gene3D" id="1.10.10.10">
    <property type="entry name" value="Winged helix-like DNA-binding domain superfamily/Winged helix DNA-binding domain"/>
    <property type="match status" value="1"/>
</dbReference>
<dbReference type="RefSeq" id="WP_254288982.1">
    <property type="nucleotide sequence ID" value="NZ_JAMLDY010000009.1"/>
</dbReference>
<evidence type="ECO:0000313" key="7">
    <source>
        <dbReference type="Proteomes" id="UP001139486"/>
    </source>
</evidence>
<evidence type="ECO:0000313" key="6">
    <source>
        <dbReference type="EMBL" id="MCP3734961.1"/>
    </source>
</evidence>
<proteinExistence type="inferred from homology"/>
<sequence>MIDRYLLRYFLAVIDQGNFSKAAAACNVSQPTLSVGIVKLETALGRTLFNRTNRRVALTEAGVRLAEHARKIEVEFALAERAIQGTSAVTTLRLGVLASIPPDWIARFLIAAAPARPAHRVELVEGRERDLAEQLGRGRIDVALTILRADDDRLPRERLFTEGYALAVSTDHPLASRGVIAASELADNPMIVRRSCELLAETSRFFTARGVRPSFLARTHDETRALDYVRAGLGVTVMPDGYRAPGIARPRLADFEFTRDIGLIYAAHADRHGEQPILRILKASIDGFLHAA</sequence>
<keyword evidence="4" id="KW-0804">Transcription</keyword>
<dbReference type="EMBL" id="JAMLDY010000009">
    <property type="protein sequence ID" value="MCP3734961.1"/>
    <property type="molecule type" value="Genomic_DNA"/>
</dbReference>
<reference evidence="6" key="1">
    <citation type="submission" date="2022-05" db="EMBL/GenBank/DDBJ databases">
        <title>Sphingomonas sp. strain RP10 Genome sequencing and assembly.</title>
        <authorList>
            <person name="Kim I."/>
        </authorList>
    </citation>
    <scope>NUCLEOTIDE SEQUENCE</scope>
    <source>
        <strain evidence="6">RP10</strain>
    </source>
</reference>
<keyword evidence="7" id="KW-1185">Reference proteome</keyword>
<dbReference type="Proteomes" id="UP001139486">
    <property type="component" value="Unassembled WGS sequence"/>
</dbReference>
<name>A0A9X2HVL7_9SPHN</name>
<dbReference type="AlphaFoldDB" id="A0A9X2HVL7"/>
<accession>A0A9X2HVL7</accession>
<dbReference type="PANTHER" id="PTHR30346:SF28">
    <property type="entry name" value="HTH-TYPE TRANSCRIPTIONAL REGULATOR CYNR"/>
    <property type="match status" value="1"/>
</dbReference>